<dbReference type="EMBL" id="BAAATZ010000003">
    <property type="protein sequence ID" value="GAA2720194.1"/>
    <property type="molecule type" value="Genomic_DNA"/>
</dbReference>
<keyword evidence="2" id="KW-0805">Transcription regulation</keyword>
<protein>
    <recommendedName>
        <fullName evidence="6">OmpR/PhoB-type domain-containing protein</fullName>
    </recommendedName>
</protein>
<dbReference type="SMART" id="SM00862">
    <property type="entry name" value="Trans_reg_C"/>
    <property type="match status" value="1"/>
</dbReference>
<keyword evidence="3 5" id="KW-0238">DNA-binding</keyword>
<organism evidence="7 8">
    <name type="scientific">Actinocorallia aurantiaca</name>
    <dbReference type="NCBI Taxonomy" id="46204"/>
    <lineage>
        <taxon>Bacteria</taxon>
        <taxon>Bacillati</taxon>
        <taxon>Actinomycetota</taxon>
        <taxon>Actinomycetes</taxon>
        <taxon>Streptosporangiales</taxon>
        <taxon>Thermomonosporaceae</taxon>
        <taxon>Actinocorallia</taxon>
    </lineage>
</organism>
<dbReference type="Gene3D" id="1.25.40.10">
    <property type="entry name" value="Tetratricopeptide repeat domain"/>
    <property type="match status" value="1"/>
</dbReference>
<dbReference type="SUPFAM" id="SSF48452">
    <property type="entry name" value="TPR-like"/>
    <property type="match status" value="1"/>
</dbReference>
<evidence type="ECO:0000313" key="7">
    <source>
        <dbReference type="EMBL" id="GAA2720194.1"/>
    </source>
</evidence>
<dbReference type="InterPro" id="IPR011990">
    <property type="entry name" value="TPR-like_helical_dom_sf"/>
</dbReference>
<dbReference type="Pfam" id="PF00486">
    <property type="entry name" value="Trans_reg_C"/>
    <property type="match status" value="1"/>
</dbReference>
<dbReference type="PROSITE" id="PS51755">
    <property type="entry name" value="OMPR_PHOB"/>
    <property type="match status" value="1"/>
</dbReference>
<evidence type="ECO:0000259" key="6">
    <source>
        <dbReference type="PROSITE" id="PS51755"/>
    </source>
</evidence>
<dbReference type="Gene3D" id="1.10.10.10">
    <property type="entry name" value="Winged helix-like DNA-binding domain superfamily/Winged helix DNA-binding domain"/>
    <property type="match status" value="1"/>
</dbReference>
<comment type="caution">
    <text evidence="7">The sequence shown here is derived from an EMBL/GenBank/DDBJ whole genome shotgun (WGS) entry which is preliminary data.</text>
</comment>
<dbReference type="InterPro" id="IPR016032">
    <property type="entry name" value="Sig_transdc_resp-reg_C-effctor"/>
</dbReference>
<keyword evidence="8" id="KW-1185">Reference proteome</keyword>
<dbReference type="PANTHER" id="PTHR35807:SF1">
    <property type="entry name" value="TRANSCRIPTIONAL REGULATOR REDD"/>
    <property type="match status" value="1"/>
</dbReference>
<dbReference type="SMART" id="SM01043">
    <property type="entry name" value="BTAD"/>
    <property type="match status" value="1"/>
</dbReference>
<sequence length="263" mass="28670">MSSPGLRVLGTVAATVDGRPVRLGGPRQVAVLGVLLVAHGQVVPDDALIEAVWESTGPPASATVTLRGYVKKLRKVLEPGRPPRERGRVLVREGSGYALRTGPGAVDSDRFTTLLNIADRYMADERHQAAVTALDEALSLWSGPAYAGFDGEPWALPEVTRLSHLRRVARERRLAARLALGEDTTLIGDLEVLVAEEPMAERAWELLVLAWYRSGRQDAALAALRRARERLAEELGVDPGPSLRRLETAVLNQDQTLMAGRRR</sequence>
<evidence type="ECO:0000313" key="8">
    <source>
        <dbReference type="Proteomes" id="UP001501842"/>
    </source>
</evidence>
<feature type="domain" description="OmpR/PhoB-type" evidence="6">
    <location>
        <begin position="1"/>
        <end position="101"/>
    </location>
</feature>
<dbReference type="PANTHER" id="PTHR35807">
    <property type="entry name" value="TRANSCRIPTIONAL REGULATOR REDD-RELATED"/>
    <property type="match status" value="1"/>
</dbReference>
<dbReference type="Proteomes" id="UP001501842">
    <property type="component" value="Unassembled WGS sequence"/>
</dbReference>
<evidence type="ECO:0000256" key="5">
    <source>
        <dbReference type="PROSITE-ProRule" id="PRU01091"/>
    </source>
</evidence>
<dbReference type="InterPro" id="IPR036388">
    <property type="entry name" value="WH-like_DNA-bd_sf"/>
</dbReference>
<comment type="similarity">
    <text evidence="1">Belongs to the AfsR/DnrI/RedD regulatory family.</text>
</comment>
<accession>A0ABP6GCH7</accession>
<dbReference type="InterPro" id="IPR051677">
    <property type="entry name" value="AfsR-DnrI-RedD_regulator"/>
</dbReference>
<evidence type="ECO:0000256" key="1">
    <source>
        <dbReference type="ARBA" id="ARBA00005820"/>
    </source>
</evidence>
<dbReference type="CDD" id="cd15831">
    <property type="entry name" value="BTAD"/>
    <property type="match status" value="1"/>
</dbReference>
<dbReference type="RefSeq" id="WP_344448710.1">
    <property type="nucleotide sequence ID" value="NZ_BAAATZ010000003.1"/>
</dbReference>
<reference evidence="8" key="1">
    <citation type="journal article" date="2019" name="Int. J. Syst. Evol. Microbiol.">
        <title>The Global Catalogue of Microorganisms (GCM) 10K type strain sequencing project: providing services to taxonomists for standard genome sequencing and annotation.</title>
        <authorList>
            <consortium name="The Broad Institute Genomics Platform"/>
            <consortium name="The Broad Institute Genome Sequencing Center for Infectious Disease"/>
            <person name="Wu L."/>
            <person name="Ma J."/>
        </authorList>
    </citation>
    <scope>NUCLEOTIDE SEQUENCE [LARGE SCALE GENOMIC DNA]</scope>
    <source>
        <strain evidence="8">JCM 8201</strain>
    </source>
</reference>
<feature type="DNA-binding region" description="OmpR/PhoB-type" evidence="5">
    <location>
        <begin position="1"/>
        <end position="101"/>
    </location>
</feature>
<evidence type="ECO:0000256" key="4">
    <source>
        <dbReference type="ARBA" id="ARBA00023163"/>
    </source>
</evidence>
<keyword evidence="4" id="KW-0804">Transcription</keyword>
<dbReference type="InterPro" id="IPR001867">
    <property type="entry name" value="OmpR/PhoB-type_DNA-bd"/>
</dbReference>
<gene>
    <name evidence="7" type="ORF">GCM10010439_07590</name>
</gene>
<evidence type="ECO:0000256" key="3">
    <source>
        <dbReference type="ARBA" id="ARBA00023125"/>
    </source>
</evidence>
<dbReference type="InterPro" id="IPR005158">
    <property type="entry name" value="BTAD"/>
</dbReference>
<name>A0ABP6GCH7_9ACTN</name>
<dbReference type="SUPFAM" id="SSF46894">
    <property type="entry name" value="C-terminal effector domain of the bipartite response regulators"/>
    <property type="match status" value="1"/>
</dbReference>
<proteinExistence type="inferred from homology"/>
<evidence type="ECO:0000256" key="2">
    <source>
        <dbReference type="ARBA" id="ARBA00023015"/>
    </source>
</evidence>
<dbReference type="Pfam" id="PF03704">
    <property type="entry name" value="BTAD"/>
    <property type="match status" value="1"/>
</dbReference>